<dbReference type="PANTHER" id="PTHR33499">
    <property type="entry name" value="OS12G0282400 PROTEIN-RELATED"/>
    <property type="match status" value="1"/>
</dbReference>
<organism evidence="3 4">
    <name type="scientific">Medicago truncatula</name>
    <name type="common">Barrel medic</name>
    <name type="synonym">Medicago tribuloides</name>
    <dbReference type="NCBI Taxonomy" id="3880"/>
    <lineage>
        <taxon>Eukaryota</taxon>
        <taxon>Viridiplantae</taxon>
        <taxon>Streptophyta</taxon>
        <taxon>Embryophyta</taxon>
        <taxon>Tracheophyta</taxon>
        <taxon>Spermatophyta</taxon>
        <taxon>Magnoliopsida</taxon>
        <taxon>eudicotyledons</taxon>
        <taxon>Gunneridae</taxon>
        <taxon>Pentapetalae</taxon>
        <taxon>rosids</taxon>
        <taxon>fabids</taxon>
        <taxon>Fabales</taxon>
        <taxon>Fabaceae</taxon>
        <taxon>Papilionoideae</taxon>
        <taxon>50 kb inversion clade</taxon>
        <taxon>NPAAA clade</taxon>
        <taxon>Hologalegina</taxon>
        <taxon>IRL clade</taxon>
        <taxon>Trifolieae</taxon>
        <taxon>Medicago</taxon>
    </lineage>
</organism>
<feature type="compositionally biased region" description="Acidic residues" evidence="2">
    <location>
        <begin position="410"/>
        <end position="423"/>
    </location>
</feature>
<evidence type="ECO:0000256" key="1">
    <source>
        <dbReference type="SAM" id="Coils"/>
    </source>
</evidence>
<keyword evidence="1" id="KW-0175">Coiled coil</keyword>
<feature type="coiled-coil region" evidence="1">
    <location>
        <begin position="719"/>
        <end position="767"/>
    </location>
</feature>
<evidence type="ECO:0000313" key="3">
    <source>
        <dbReference type="EMBL" id="RHN42749.1"/>
    </source>
</evidence>
<feature type="region of interest" description="Disordered" evidence="2">
    <location>
        <begin position="401"/>
        <end position="460"/>
    </location>
</feature>
<protein>
    <submittedName>
        <fullName evidence="3">Putative transposase, Ptta/En/Spm, plant</fullName>
    </submittedName>
</protein>
<reference evidence="4" key="1">
    <citation type="journal article" date="2018" name="Nat. Plants">
        <title>Whole-genome landscape of Medicago truncatula symbiotic genes.</title>
        <authorList>
            <person name="Pecrix Y."/>
            <person name="Staton S.E."/>
            <person name="Sallet E."/>
            <person name="Lelandais-Briere C."/>
            <person name="Moreau S."/>
            <person name="Carrere S."/>
            <person name="Blein T."/>
            <person name="Jardinaud M.F."/>
            <person name="Latrasse D."/>
            <person name="Zouine M."/>
            <person name="Zahm M."/>
            <person name="Kreplak J."/>
            <person name="Mayjonade B."/>
            <person name="Satge C."/>
            <person name="Perez M."/>
            <person name="Cauet S."/>
            <person name="Marande W."/>
            <person name="Chantry-Darmon C."/>
            <person name="Lopez-Roques C."/>
            <person name="Bouchez O."/>
            <person name="Berard A."/>
            <person name="Debelle F."/>
            <person name="Munos S."/>
            <person name="Bendahmane A."/>
            <person name="Berges H."/>
            <person name="Niebel A."/>
            <person name="Buitink J."/>
            <person name="Frugier F."/>
            <person name="Benhamed M."/>
            <person name="Crespi M."/>
            <person name="Gouzy J."/>
            <person name="Gamas P."/>
        </authorList>
    </citation>
    <scope>NUCLEOTIDE SEQUENCE [LARGE SCALE GENOMIC DNA]</scope>
    <source>
        <strain evidence="4">cv. Jemalong A17</strain>
    </source>
</reference>
<dbReference type="PANTHER" id="PTHR33499:SF43">
    <property type="entry name" value="TRANSPOSASE, PTTA_EN_SPM, PLANT"/>
    <property type="match status" value="1"/>
</dbReference>
<feature type="region of interest" description="Disordered" evidence="2">
    <location>
        <begin position="145"/>
        <end position="168"/>
    </location>
</feature>
<dbReference type="Gramene" id="rna49233">
    <property type="protein sequence ID" value="RHN42749.1"/>
    <property type="gene ID" value="gene49233"/>
</dbReference>
<comment type="caution">
    <text evidence="3">The sequence shown here is derived from an EMBL/GenBank/DDBJ whole genome shotgun (WGS) entry which is preliminary data.</text>
</comment>
<dbReference type="AlphaFoldDB" id="A0A396GNM2"/>
<dbReference type="EMBL" id="PSQE01000008">
    <property type="protein sequence ID" value="RHN42749.1"/>
    <property type="molecule type" value="Genomic_DNA"/>
</dbReference>
<dbReference type="Proteomes" id="UP000265566">
    <property type="component" value="Chromosome 8"/>
</dbReference>
<feature type="region of interest" description="Disordered" evidence="2">
    <location>
        <begin position="103"/>
        <end position="130"/>
    </location>
</feature>
<gene>
    <name evidence="3" type="ORF">MtrunA17_Chr8g0380341</name>
</gene>
<dbReference type="Pfam" id="PF03004">
    <property type="entry name" value="Transposase_24"/>
    <property type="match status" value="1"/>
</dbReference>
<proteinExistence type="predicted"/>
<sequence length="837" mass="95376">MAKRKGRGQPKASSLLKKVKHSANVEPVVLNNPSYELEVDLGFVEELETGTMAKRKLRDRSKASSLQQMVKQRANVKTVVLDNRSNEFEVDPELVEQQVTGTMAKRNLRDRPKASSLQKKVKQSANVKTGVLDNTSNELEVDPELVEEQETGTMPKRNLRDQPKVSTLQKKVKQSADVKTAVLDNQSNELEVDPEFVEEQETGTMAKRKGRGRPKASNLLKKVKQSANVKTAVFDNPLNELEVDPKFVEEQETGTISKRNLRGRPKVSSLQKQGKQSTIVKTAVLDNPSNEFEVDLEFIEEQATGTIAKRKLRGRPKASSLQKQVKQSANVKPVVLDNPSNDLEVDPKFVEEEETGSMAKRKGRCWPKVSSFQKKVKQNSNVETVVLNNPSNELEVAPDVVQEQENQSNESEDDPDFVEEQETELLMQRGPGRPRRSMNQKNHRQNADGKVRPKNKVRGQTRGLMLEMKRKLSRDGKMDVDIHPTRLVAVGPGRNDFITDLSIIVRKNARFNVNKWSSVPQSTKDTIVEKVLNNWRLQDTDVVRKAIINEAGRLYRSRRHRLHEHYLKFETKEEALKHIPDDVNESDWKFLVDYFSSPSFEIRSIKNKASKAKQRIHHTSGPKSFQAASFDARDPVTGKEPDLQTLWQITHKKANGEWVNEASKQIHDKVAEQINESMLENSQDEVEVMETAFKSVVGKQSYMQGFGEGLRSARSSVRVQELQAELDAQRVEAENARKECNELRAKLVEVESQLAEERRKREESEARLLYRQKDMQEINSHVQTAIQSALSQYCPRKTDEETSSDDKEKIAELEAQLHEAEDVITDIRAELARYRLY</sequence>
<dbReference type="InterPro" id="IPR004252">
    <property type="entry name" value="Probable_transposase_24"/>
</dbReference>
<feature type="compositionally biased region" description="Polar residues" evidence="2">
    <location>
        <begin position="115"/>
        <end position="130"/>
    </location>
</feature>
<evidence type="ECO:0000256" key="2">
    <source>
        <dbReference type="SAM" id="MobiDB-lite"/>
    </source>
</evidence>
<feature type="compositionally biased region" description="Basic residues" evidence="2">
    <location>
        <begin position="432"/>
        <end position="444"/>
    </location>
</feature>
<feature type="compositionally biased region" description="Polar residues" evidence="2">
    <location>
        <begin position="319"/>
        <end position="330"/>
    </location>
</feature>
<feature type="region of interest" description="Disordered" evidence="2">
    <location>
        <begin position="310"/>
        <end position="331"/>
    </location>
</feature>
<feature type="coiled-coil region" evidence="1">
    <location>
        <begin position="803"/>
        <end position="830"/>
    </location>
</feature>
<evidence type="ECO:0000313" key="4">
    <source>
        <dbReference type="Proteomes" id="UP000265566"/>
    </source>
</evidence>
<name>A0A396GNM2_MEDTR</name>
<accession>A0A396GNM2</accession>